<organism evidence="2 3">
    <name type="scientific">Empedobacter falsenii</name>
    <dbReference type="NCBI Taxonomy" id="343874"/>
    <lineage>
        <taxon>Bacteria</taxon>
        <taxon>Pseudomonadati</taxon>
        <taxon>Bacteroidota</taxon>
        <taxon>Flavobacteriia</taxon>
        <taxon>Flavobacteriales</taxon>
        <taxon>Weeksellaceae</taxon>
        <taxon>Empedobacter</taxon>
    </lineage>
</organism>
<dbReference type="Proteomes" id="UP000267844">
    <property type="component" value="Unassembled WGS sequence"/>
</dbReference>
<evidence type="ECO:0000259" key="1">
    <source>
        <dbReference type="Pfam" id="PF00535"/>
    </source>
</evidence>
<dbReference type="SUPFAM" id="SSF53448">
    <property type="entry name" value="Nucleotide-diphospho-sugar transferases"/>
    <property type="match status" value="1"/>
</dbReference>
<dbReference type="InterPro" id="IPR029044">
    <property type="entry name" value="Nucleotide-diphossugar_trans"/>
</dbReference>
<keyword evidence="2" id="KW-0808">Transferase</keyword>
<evidence type="ECO:0000313" key="3">
    <source>
        <dbReference type="Proteomes" id="UP000267844"/>
    </source>
</evidence>
<comment type="caution">
    <text evidence="2">The sequence shown here is derived from an EMBL/GenBank/DDBJ whole genome shotgun (WGS) entry which is preliminary data.</text>
</comment>
<evidence type="ECO:0000313" key="2">
    <source>
        <dbReference type="EMBL" id="RRT87945.1"/>
    </source>
</evidence>
<proteinExistence type="predicted"/>
<dbReference type="InterPro" id="IPR001173">
    <property type="entry name" value="Glyco_trans_2-like"/>
</dbReference>
<dbReference type="Pfam" id="PF00535">
    <property type="entry name" value="Glycos_transf_2"/>
    <property type="match status" value="1"/>
</dbReference>
<sequence length="269" mass="31940">MKFSVLIAHYNNWNYFQECYQSILNQTYLDYEMIIVDDCSNDGSYEKLVELSKQDDKIKLFRNSANKKVGYTKRRCVEEASGDICGFVDPDDRIVANALEDVMDAYKNNADIISTYSKIKLIDEFSQEKGEFNFTKKIKNNHKTFFNINFEVAHFFTFKKEIYDQTQGIDSNLTSAVDQDLYMKLYELGEFYFIDSFQYLYRIHDKGVSQDKSKKDKLNKNWHIVLLTTCKRRNISVLYGKKVESIENLPRFIFDQENTFFKKLKRKFL</sequence>
<dbReference type="GO" id="GO:0016758">
    <property type="term" value="F:hexosyltransferase activity"/>
    <property type="evidence" value="ECO:0007669"/>
    <property type="project" value="UniProtKB-ARBA"/>
</dbReference>
<feature type="domain" description="Glycosyltransferase 2-like" evidence="1">
    <location>
        <begin position="4"/>
        <end position="164"/>
    </location>
</feature>
<dbReference type="PANTHER" id="PTHR22916:SF3">
    <property type="entry name" value="UDP-GLCNAC:BETAGAL BETA-1,3-N-ACETYLGLUCOSAMINYLTRANSFERASE-LIKE PROTEIN 1"/>
    <property type="match status" value="1"/>
</dbReference>
<protein>
    <submittedName>
        <fullName evidence="2">Glycosyltransferase family 2 protein</fullName>
    </submittedName>
</protein>
<dbReference type="EMBL" id="RHPO01000048">
    <property type="protein sequence ID" value="RRT87945.1"/>
    <property type="molecule type" value="Genomic_DNA"/>
</dbReference>
<gene>
    <name evidence="2" type="ORF">EGI89_14240</name>
</gene>
<accession>A0A427BG26</accession>
<reference evidence="2 3" key="1">
    <citation type="submission" date="2018-10" db="EMBL/GenBank/DDBJ databases">
        <title>Transmission dynamics of multidrug resistant bacteria on intensive care unit surfaces.</title>
        <authorList>
            <person name="D'Souza A.W."/>
            <person name="Potter R.F."/>
            <person name="Wallace M."/>
            <person name="Shupe A."/>
            <person name="Patel S."/>
            <person name="Sun S."/>
            <person name="Gul D."/>
            <person name="Kwon J.H."/>
            <person name="Andleeb S."/>
            <person name="Burnham C.-A.D."/>
            <person name="Dantas G."/>
        </authorList>
    </citation>
    <scope>NUCLEOTIDE SEQUENCE [LARGE SCALE GENOMIC DNA]</scope>
    <source>
        <strain evidence="2 3">WF_348</strain>
    </source>
</reference>
<dbReference type="RefSeq" id="WP_125350675.1">
    <property type="nucleotide sequence ID" value="NZ_RHPN01000047.1"/>
</dbReference>
<dbReference type="Gene3D" id="3.90.550.10">
    <property type="entry name" value="Spore Coat Polysaccharide Biosynthesis Protein SpsA, Chain A"/>
    <property type="match status" value="1"/>
</dbReference>
<dbReference type="AlphaFoldDB" id="A0A427BG26"/>
<dbReference type="PANTHER" id="PTHR22916">
    <property type="entry name" value="GLYCOSYLTRANSFERASE"/>
    <property type="match status" value="1"/>
</dbReference>
<name>A0A427BG26_9FLAO</name>